<reference evidence="1 2" key="1">
    <citation type="submission" date="2019-03" db="EMBL/GenBank/DDBJ databases">
        <title>Genomic Encyclopedia of Type Strains, Phase III (KMG-III): the genomes of soil and plant-associated and newly described type strains.</title>
        <authorList>
            <person name="Whitman W."/>
        </authorList>
    </citation>
    <scope>NUCLEOTIDE SEQUENCE [LARGE SCALE GENOMIC DNA]</scope>
    <source>
        <strain evidence="1 2">CECT 8446</strain>
    </source>
</reference>
<keyword evidence="2" id="KW-1185">Reference proteome</keyword>
<dbReference type="AlphaFoldDB" id="A0A4R6TAI8"/>
<comment type="caution">
    <text evidence="1">The sequence shown here is derived from an EMBL/GenBank/DDBJ whole genome shotgun (WGS) entry which is preliminary data.</text>
</comment>
<name>A0A4R6TAI8_9BACT</name>
<proteinExistence type="predicted"/>
<accession>A0A4R6TAI8</accession>
<evidence type="ECO:0000313" key="2">
    <source>
        <dbReference type="Proteomes" id="UP000294535"/>
    </source>
</evidence>
<dbReference type="EMBL" id="SNYF01000005">
    <property type="protein sequence ID" value="TDQ19209.1"/>
    <property type="molecule type" value="Genomic_DNA"/>
</dbReference>
<dbReference type="Proteomes" id="UP000294535">
    <property type="component" value="Unassembled WGS sequence"/>
</dbReference>
<protein>
    <submittedName>
        <fullName evidence="1">Uncharacterized protein</fullName>
    </submittedName>
</protein>
<evidence type="ECO:0000313" key="1">
    <source>
        <dbReference type="EMBL" id="TDQ19209.1"/>
    </source>
</evidence>
<organism evidence="1 2">
    <name type="scientific">Algoriphagus boseongensis</name>
    <dbReference type="NCBI Taxonomy" id="1442587"/>
    <lineage>
        <taxon>Bacteria</taxon>
        <taxon>Pseudomonadati</taxon>
        <taxon>Bacteroidota</taxon>
        <taxon>Cytophagia</taxon>
        <taxon>Cytophagales</taxon>
        <taxon>Cyclobacteriaceae</taxon>
        <taxon>Algoriphagus</taxon>
    </lineage>
</organism>
<gene>
    <name evidence="1" type="ORF">DFQ04_1026</name>
</gene>
<sequence length="31" mass="3137">MRSGLTGSTAPSGVVPATMGMITELLGKPYI</sequence>